<keyword evidence="4" id="KW-0131">Cell cycle</keyword>
<evidence type="ECO:0000256" key="1">
    <source>
        <dbReference type="ARBA" id="ARBA00022490"/>
    </source>
</evidence>
<evidence type="ECO:0008006" key="7">
    <source>
        <dbReference type="Google" id="ProtNLM"/>
    </source>
</evidence>
<keyword evidence="3" id="KW-0159">Chromosome partition</keyword>
<evidence type="ECO:0000313" key="5">
    <source>
        <dbReference type="EMBL" id="OHB11656.1"/>
    </source>
</evidence>
<dbReference type="GO" id="GO:0051301">
    <property type="term" value="P:cell division"/>
    <property type="evidence" value="ECO:0007669"/>
    <property type="project" value="UniProtKB-KW"/>
</dbReference>
<accession>A0A1G2UQJ8</accession>
<dbReference type="Proteomes" id="UP000177276">
    <property type="component" value="Unassembled WGS sequence"/>
</dbReference>
<dbReference type="Gene3D" id="1.10.10.10">
    <property type="entry name" value="Winged helix-like DNA-binding domain superfamily/Winged helix DNA-binding domain"/>
    <property type="match status" value="2"/>
</dbReference>
<dbReference type="EMBL" id="MHWS01000025">
    <property type="protein sequence ID" value="OHB11656.1"/>
    <property type="molecule type" value="Genomic_DNA"/>
</dbReference>
<evidence type="ECO:0000256" key="4">
    <source>
        <dbReference type="ARBA" id="ARBA00023306"/>
    </source>
</evidence>
<dbReference type="PANTHER" id="PTHR34298">
    <property type="entry name" value="SEGREGATION AND CONDENSATION PROTEIN B"/>
    <property type="match status" value="1"/>
</dbReference>
<keyword evidence="1" id="KW-0963">Cytoplasm</keyword>
<dbReference type="InterPro" id="IPR005234">
    <property type="entry name" value="ScpB_csome_segregation"/>
</dbReference>
<reference evidence="5 6" key="1">
    <citation type="journal article" date="2016" name="Nat. Commun.">
        <title>Thousands of microbial genomes shed light on interconnected biogeochemical processes in an aquifer system.</title>
        <authorList>
            <person name="Anantharaman K."/>
            <person name="Brown C.T."/>
            <person name="Hug L.A."/>
            <person name="Sharon I."/>
            <person name="Castelle C.J."/>
            <person name="Probst A.J."/>
            <person name="Thomas B.C."/>
            <person name="Singh A."/>
            <person name="Wilkins M.J."/>
            <person name="Karaoz U."/>
            <person name="Brodie E.L."/>
            <person name="Williams K.H."/>
            <person name="Hubbard S.S."/>
            <person name="Banfield J.F."/>
        </authorList>
    </citation>
    <scope>NUCLEOTIDE SEQUENCE [LARGE SCALE GENOMIC DNA]</scope>
</reference>
<evidence type="ECO:0000256" key="2">
    <source>
        <dbReference type="ARBA" id="ARBA00022618"/>
    </source>
</evidence>
<evidence type="ECO:0000313" key="6">
    <source>
        <dbReference type="Proteomes" id="UP000177276"/>
    </source>
</evidence>
<comment type="caution">
    <text evidence="5">The sequence shown here is derived from an EMBL/GenBank/DDBJ whole genome shotgun (WGS) entry which is preliminary data.</text>
</comment>
<dbReference type="PANTHER" id="PTHR34298:SF2">
    <property type="entry name" value="SEGREGATION AND CONDENSATION PROTEIN B"/>
    <property type="match status" value="1"/>
</dbReference>
<protein>
    <recommendedName>
        <fullName evidence="7">SMC-Scp complex subunit ScpB</fullName>
    </recommendedName>
</protein>
<dbReference type="Pfam" id="PF04079">
    <property type="entry name" value="SMC_ScpB"/>
    <property type="match status" value="1"/>
</dbReference>
<dbReference type="SUPFAM" id="SSF46785">
    <property type="entry name" value="Winged helix' DNA-binding domain"/>
    <property type="match status" value="2"/>
</dbReference>
<keyword evidence="2" id="KW-0132">Cell division</keyword>
<name>A0A1G2UQJ8_9BACT</name>
<dbReference type="InterPro" id="IPR036390">
    <property type="entry name" value="WH_DNA-bd_sf"/>
</dbReference>
<gene>
    <name evidence="5" type="ORF">A3G46_00390</name>
</gene>
<organism evidence="5 6">
    <name type="scientific">Candidatus Zambryskibacteria bacterium RIFCSPLOWO2_12_FULL_39_16</name>
    <dbReference type="NCBI Taxonomy" id="1802775"/>
    <lineage>
        <taxon>Bacteria</taxon>
        <taxon>Candidatus Zambryskiibacteriota</taxon>
    </lineage>
</organism>
<evidence type="ECO:0000256" key="3">
    <source>
        <dbReference type="ARBA" id="ARBA00022829"/>
    </source>
</evidence>
<dbReference type="GO" id="GO:0051304">
    <property type="term" value="P:chromosome separation"/>
    <property type="evidence" value="ECO:0007669"/>
    <property type="project" value="InterPro"/>
</dbReference>
<dbReference type="AlphaFoldDB" id="A0A1G2UQJ8"/>
<dbReference type="InterPro" id="IPR036388">
    <property type="entry name" value="WH-like_DNA-bd_sf"/>
</dbReference>
<proteinExistence type="predicted"/>
<sequence length="187" mass="21275">MQERGERKNMQTLESKIEAILFYKNEPLDIKKLSQLLNEKEKDVREALQNFGNSLNGRGICLIETEDEVSLATAPGTKDFIEQIAVGEMSREIGKAGLETLSIILYNGPVSRREVDYIRGVNSTFILRNLCIRGLIEKESDSKDQRVIRYKGSLSLLTHLGIKRVKELPDFDLFKDKITEIKTNDGE</sequence>